<dbReference type="GO" id="GO:0008270">
    <property type="term" value="F:zinc ion binding"/>
    <property type="evidence" value="ECO:0007669"/>
    <property type="project" value="InterPro"/>
</dbReference>
<dbReference type="GO" id="GO:0003676">
    <property type="term" value="F:nucleic acid binding"/>
    <property type="evidence" value="ECO:0007669"/>
    <property type="project" value="InterPro"/>
</dbReference>
<dbReference type="Gene3D" id="1.10.30.50">
    <property type="match status" value="1"/>
</dbReference>
<accession>A0A2H0RA24</accession>
<gene>
    <name evidence="2" type="ORF">COV24_02975</name>
</gene>
<comment type="caution">
    <text evidence="2">The sequence shown here is derived from an EMBL/GenBank/DDBJ whole genome shotgun (WGS) entry which is preliminary data.</text>
</comment>
<dbReference type="CDD" id="cd00085">
    <property type="entry name" value="HNHc"/>
    <property type="match status" value="1"/>
</dbReference>
<dbReference type="GO" id="GO:0004519">
    <property type="term" value="F:endonuclease activity"/>
    <property type="evidence" value="ECO:0007669"/>
    <property type="project" value="InterPro"/>
</dbReference>
<dbReference type="EMBL" id="PCXU01000025">
    <property type="protein sequence ID" value="PIR43382.1"/>
    <property type="molecule type" value="Genomic_DNA"/>
</dbReference>
<protein>
    <recommendedName>
        <fullName evidence="1">HNH nuclease domain-containing protein</fullName>
    </recommendedName>
</protein>
<dbReference type="Proteomes" id="UP000230214">
    <property type="component" value="Unassembled WGS sequence"/>
</dbReference>
<dbReference type="SMART" id="SM00507">
    <property type="entry name" value="HNHc"/>
    <property type="match status" value="1"/>
</dbReference>
<dbReference type="InterPro" id="IPR002711">
    <property type="entry name" value="HNH"/>
</dbReference>
<organism evidence="2 3">
    <name type="scientific">candidate division WWE3 bacterium CG10_big_fil_rev_8_21_14_0_10_32_10</name>
    <dbReference type="NCBI Taxonomy" id="1975090"/>
    <lineage>
        <taxon>Bacteria</taxon>
        <taxon>Katanobacteria</taxon>
    </lineage>
</organism>
<dbReference type="InterPro" id="IPR003615">
    <property type="entry name" value="HNH_nuc"/>
</dbReference>
<dbReference type="AlphaFoldDB" id="A0A2H0RA24"/>
<name>A0A2H0RA24_UNCKA</name>
<feature type="domain" description="HNH nuclease" evidence="1">
    <location>
        <begin position="10"/>
        <end position="58"/>
    </location>
</feature>
<evidence type="ECO:0000313" key="2">
    <source>
        <dbReference type="EMBL" id="PIR43382.1"/>
    </source>
</evidence>
<proteinExistence type="predicted"/>
<reference evidence="2 3" key="1">
    <citation type="submission" date="2017-09" db="EMBL/GenBank/DDBJ databases">
        <title>Depth-based differentiation of microbial function through sediment-hosted aquifers and enrichment of novel symbionts in the deep terrestrial subsurface.</title>
        <authorList>
            <person name="Probst A.J."/>
            <person name="Ladd B."/>
            <person name="Jarett J.K."/>
            <person name="Geller-Mcgrath D.E."/>
            <person name="Sieber C.M."/>
            <person name="Emerson J.B."/>
            <person name="Anantharaman K."/>
            <person name="Thomas B.C."/>
            <person name="Malmstrom R."/>
            <person name="Stieglmeier M."/>
            <person name="Klingl A."/>
            <person name="Woyke T."/>
            <person name="Ryan C.M."/>
            <person name="Banfield J.F."/>
        </authorList>
    </citation>
    <scope>NUCLEOTIDE SEQUENCE [LARGE SCALE GENOMIC DNA]</scope>
    <source>
        <strain evidence="2">CG10_big_fil_rev_8_21_14_0_10_32_10</strain>
    </source>
</reference>
<evidence type="ECO:0000313" key="3">
    <source>
        <dbReference type="Proteomes" id="UP000230214"/>
    </source>
</evidence>
<evidence type="ECO:0000259" key="1">
    <source>
        <dbReference type="SMART" id="SM00507"/>
    </source>
</evidence>
<sequence length="222" mass="25162">MSFTRSDKDKLLAQTRRRCCICYKFCGVKIEVHHIIQEADGGENSLDNAIPVCFECHAEINHYNPRHPKGNKFTPEELKLHKKQWFEICKDTPEVLVNAPRNIDIGSLEGMILELKFNLDAVNRVAGSDWQNFYGCPLENSQYRRAVKEGSLLLLPDEIISSIHGAYTFIGRVNTLTNSFANTRPEGNAHEEATNRLLNGARGSIPYIQIALDSLNNFLKED</sequence>
<dbReference type="Pfam" id="PF01844">
    <property type="entry name" value="HNH"/>
    <property type="match status" value="1"/>
</dbReference>